<evidence type="ECO:0000313" key="2">
    <source>
        <dbReference type="EMBL" id="KYQ58975.1"/>
    </source>
</evidence>
<proteinExistence type="predicted"/>
<accession>A0A151XF63</accession>
<protein>
    <submittedName>
        <fullName evidence="2">Uncharacterized protein</fullName>
    </submittedName>
</protein>
<keyword evidence="3" id="KW-1185">Reference proteome</keyword>
<organism evidence="2 3">
    <name type="scientific">Mycetomoellerius zeteki</name>
    <dbReference type="NCBI Taxonomy" id="64791"/>
    <lineage>
        <taxon>Eukaryota</taxon>
        <taxon>Metazoa</taxon>
        <taxon>Ecdysozoa</taxon>
        <taxon>Arthropoda</taxon>
        <taxon>Hexapoda</taxon>
        <taxon>Insecta</taxon>
        <taxon>Pterygota</taxon>
        <taxon>Neoptera</taxon>
        <taxon>Endopterygota</taxon>
        <taxon>Hymenoptera</taxon>
        <taxon>Apocrita</taxon>
        <taxon>Aculeata</taxon>
        <taxon>Formicoidea</taxon>
        <taxon>Formicidae</taxon>
        <taxon>Myrmicinae</taxon>
        <taxon>Mycetomoellerius</taxon>
    </lineage>
</organism>
<feature type="compositionally biased region" description="Polar residues" evidence="1">
    <location>
        <begin position="43"/>
        <end position="58"/>
    </location>
</feature>
<sequence length="71" mass="7740">ISGLATISATTRHVTSVKKGQHEFAAKTYSALEELERKISHVYQSVQSQTQHDSSDAGSSVGPHEEVYPEI</sequence>
<dbReference type="AlphaFoldDB" id="A0A151XF63"/>
<feature type="region of interest" description="Disordered" evidence="1">
    <location>
        <begin position="43"/>
        <end position="71"/>
    </location>
</feature>
<evidence type="ECO:0000256" key="1">
    <source>
        <dbReference type="SAM" id="MobiDB-lite"/>
    </source>
</evidence>
<dbReference type="EMBL" id="KQ982205">
    <property type="protein sequence ID" value="KYQ58975.1"/>
    <property type="molecule type" value="Genomic_DNA"/>
</dbReference>
<gene>
    <name evidence="2" type="ORF">ALC60_01982</name>
</gene>
<feature type="non-terminal residue" evidence="2">
    <location>
        <position position="1"/>
    </location>
</feature>
<name>A0A151XF63_9HYME</name>
<reference evidence="2 3" key="1">
    <citation type="submission" date="2015-09" db="EMBL/GenBank/DDBJ databases">
        <title>Trachymyrmex zeteki WGS genome.</title>
        <authorList>
            <person name="Nygaard S."/>
            <person name="Hu H."/>
            <person name="Boomsma J."/>
            <person name="Zhang G."/>
        </authorList>
    </citation>
    <scope>NUCLEOTIDE SEQUENCE [LARGE SCALE GENOMIC DNA]</scope>
    <source>
        <strain evidence="2">Tzet28-1</strain>
        <tissue evidence="2">Whole body</tissue>
    </source>
</reference>
<dbReference type="Proteomes" id="UP000075809">
    <property type="component" value="Unassembled WGS sequence"/>
</dbReference>
<evidence type="ECO:0000313" key="3">
    <source>
        <dbReference type="Proteomes" id="UP000075809"/>
    </source>
</evidence>